<accession>A0A9W4I341</accession>
<dbReference type="Proteomes" id="UP001152592">
    <property type="component" value="Unassembled WGS sequence"/>
</dbReference>
<dbReference type="OrthoDB" id="24745at2759"/>
<dbReference type="InterPro" id="IPR029058">
    <property type="entry name" value="AB_hydrolase_fold"/>
</dbReference>
<comment type="caution">
    <text evidence="1">The sequence shown here is derived from an EMBL/GenBank/DDBJ whole genome shotgun (WGS) entry which is preliminary data.</text>
</comment>
<gene>
    <name evidence="1" type="ORF">PSALAMII_LOCUS352</name>
</gene>
<dbReference type="GO" id="GO:0017000">
    <property type="term" value="P:antibiotic biosynthetic process"/>
    <property type="evidence" value="ECO:0007669"/>
    <property type="project" value="UniProtKB-ARBA"/>
</dbReference>
<proteinExistence type="predicted"/>
<dbReference type="AlphaFoldDB" id="A0A9W4I341"/>
<dbReference type="Gene3D" id="3.40.50.1820">
    <property type="entry name" value="alpha/beta hydrolase"/>
    <property type="match status" value="1"/>
</dbReference>
<name>A0A9W4I341_9EURO</name>
<reference evidence="1" key="1">
    <citation type="submission" date="2021-07" db="EMBL/GenBank/DDBJ databases">
        <authorList>
            <person name="Branca A.L. A."/>
        </authorList>
    </citation>
    <scope>NUCLEOTIDE SEQUENCE</scope>
</reference>
<evidence type="ECO:0008006" key="3">
    <source>
        <dbReference type="Google" id="ProtNLM"/>
    </source>
</evidence>
<sequence length="458" mass="51900">MTTSLFIVTEHTVDTQYIREYPRATTTQDAPLKLIVKKYTPVDNLDPQAGDVTLVGFHGAGIPKELYEPLWEEILARCKRDKIGVRAIWFADAANKGASGIHNEQYLGNDREITHAIPCGRSQILTIYTHGIAGWMDHSRDMLLMINHFRKEMPQPIMGVGHSLGTTQLIFLSMLHPRLFTGLIIIEPFFAPNMDKNDSPLLVLMALSKKDVWPSREEAAEKGRKVFPQWDERVFSRWVKHGYRDLPTLLYPETGKGTSGTPVTLSTTKHQEVLMYTRPNLGRHQELGLPQTGEEDERPPPHDSLFYPDVLGKLPKGYQFYRYESILAWKMLPHVRPSVLYIGGSKGTMEKSGTLLRGAKRTGTRWGGSGGMEYDRVKHITIEDAGHDVCLQKITETADTMTLWIAQEVERWRGSERRIAAGWEGLSAREKAVFPDEWKEALKATPMGPWAKKILSKL</sequence>
<evidence type="ECO:0000313" key="2">
    <source>
        <dbReference type="Proteomes" id="UP001152592"/>
    </source>
</evidence>
<dbReference type="EMBL" id="CAJVPD010000014">
    <property type="protein sequence ID" value="CAG8234499.1"/>
    <property type="molecule type" value="Genomic_DNA"/>
</dbReference>
<protein>
    <recommendedName>
        <fullName evidence="3">AB hydrolase-1 domain-containing protein</fullName>
    </recommendedName>
</protein>
<dbReference type="SUPFAM" id="SSF53474">
    <property type="entry name" value="alpha/beta-Hydrolases"/>
    <property type="match status" value="1"/>
</dbReference>
<dbReference type="GO" id="GO:0072330">
    <property type="term" value="P:monocarboxylic acid biosynthetic process"/>
    <property type="evidence" value="ECO:0007669"/>
    <property type="project" value="UniProtKB-ARBA"/>
</dbReference>
<organism evidence="1 2">
    <name type="scientific">Penicillium salamii</name>
    <dbReference type="NCBI Taxonomy" id="1612424"/>
    <lineage>
        <taxon>Eukaryota</taxon>
        <taxon>Fungi</taxon>
        <taxon>Dikarya</taxon>
        <taxon>Ascomycota</taxon>
        <taxon>Pezizomycotina</taxon>
        <taxon>Eurotiomycetes</taxon>
        <taxon>Eurotiomycetidae</taxon>
        <taxon>Eurotiales</taxon>
        <taxon>Aspergillaceae</taxon>
        <taxon>Penicillium</taxon>
    </lineage>
</organism>
<evidence type="ECO:0000313" key="1">
    <source>
        <dbReference type="EMBL" id="CAG8234499.1"/>
    </source>
</evidence>